<dbReference type="InterPro" id="IPR051486">
    <property type="entry name" value="Hcy_S-methyltransferase"/>
</dbReference>
<evidence type="ECO:0000256" key="1">
    <source>
        <dbReference type="ARBA" id="ARBA00022603"/>
    </source>
</evidence>
<evidence type="ECO:0000259" key="7">
    <source>
        <dbReference type="PROSITE" id="PS50970"/>
    </source>
</evidence>
<keyword evidence="9" id="KW-1185">Reference proteome</keyword>
<feature type="binding site" evidence="6">
    <location>
        <position position="281"/>
    </location>
    <ligand>
        <name>Zn(2+)</name>
        <dbReference type="ChEBI" id="CHEBI:29105"/>
    </ligand>
</feature>
<dbReference type="PANTHER" id="PTHR46015:SF1">
    <property type="entry name" value="HOMOCYSTEINE S-METHYLTRANSFERASE-LIKE ISOFORM 1"/>
    <property type="match status" value="1"/>
</dbReference>
<comment type="caution">
    <text evidence="8">The sequence shown here is derived from an EMBL/GenBank/DDBJ whole genome shotgun (WGS) entry which is preliminary data.</text>
</comment>
<gene>
    <name evidence="8" type="ORF">EDD42_2675</name>
</gene>
<dbReference type="AlphaFoldDB" id="A0A3N2C5P7"/>
<dbReference type="GO" id="GO:0008270">
    <property type="term" value="F:zinc ion binding"/>
    <property type="evidence" value="ECO:0007669"/>
    <property type="project" value="InterPro"/>
</dbReference>
<dbReference type="EMBL" id="RKHL01000001">
    <property type="protein sequence ID" value="ROR82584.1"/>
    <property type="molecule type" value="Genomic_DNA"/>
</dbReference>
<evidence type="ECO:0000256" key="3">
    <source>
        <dbReference type="ARBA" id="ARBA00022723"/>
    </source>
</evidence>
<dbReference type="Gene3D" id="3.20.20.330">
    <property type="entry name" value="Homocysteine-binding-like domain"/>
    <property type="match status" value="1"/>
</dbReference>
<dbReference type="GO" id="GO:0008898">
    <property type="term" value="F:S-adenosylmethionine-homocysteine S-methyltransferase activity"/>
    <property type="evidence" value="ECO:0007669"/>
    <property type="project" value="TreeGrafter"/>
</dbReference>
<keyword evidence="4 5" id="KW-0862">Zinc</keyword>
<dbReference type="NCBIfam" id="NF007020">
    <property type="entry name" value="PRK09485.1"/>
    <property type="match status" value="1"/>
</dbReference>
<dbReference type="Pfam" id="PF02574">
    <property type="entry name" value="S-methyl_trans"/>
    <property type="match status" value="1"/>
</dbReference>
<dbReference type="SUPFAM" id="SSF82282">
    <property type="entry name" value="Homocysteine S-methyltransferase"/>
    <property type="match status" value="1"/>
</dbReference>
<evidence type="ECO:0000313" key="8">
    <source>
        <dbReference type="EMBL" id="ROR82584.1"/>
    </source>
</evidence>
<evidence type="ECO:0000313" key="9">
    <source>
        <dbReference type="Proteomes" id="UP000266915"/>
    </source>
</evidence>
<evidence type="ECO:0000256" key="2">
    <source>
        <dbReference type="ARBA" id="ARBA00022679"/>
    </source>
</evidence>
<dbReference type="GO" id="GO:0032259">
    <property type="term" value="P:methylation"/>
    <property type="evidence" value="ECO:0007669"/>
    <property type="project" value="UniProtKB-KW"/>
</dbReference>
<dbReference type="PROSITE" id="PS50970">
    <property type="entry name" value="HCY"/>
    <property type="match status" value="1"/>
</dbReference>
<accession>A0A3N2C5P7</accession>
<dbReference type="Proteomes" id="UP000266915">
    <property type="component" value="Unassembled WGS sequence"/>
</dbReference>
<dbReference type="InterPro" id="IPR003726">
    <property type="entry name" value="HCY_dom"/>
</dbReference>
<dbReference type="GO" id="GO:0009086">
    <property type="term" value="P:methionine biosynthetic process"/>
    <property type="evidence" value="ECO:0007669"/>
    <property type="project" value="InterPro"/>
</dbReference>
<keyword evidence="2 6" id="KW-0808">Transferase</keyword>
<feature type="binding site" evidence="6">
    <location>
        <position position="282"/>
    </location>
    <ligand>
        <name>Zn(2+)</name>
        <dbReference type="ChEBI" id="CHEBI:29105"/>
    </ligand>
</feature>
<proteinExistence type="predicted"/>
<dbReference type="GO" id="GO:0033528">
    <property type="term" value="P:S-methylmethionine cycle"/>
    <property type="evidence" value="ECO:0007669"/>
    <property type="project" value="TreeGrafter"/>
</dbReference>
<protein>
    <submittedName>
        <fullName evidence="8">Homocysteine S-methyltransferase</fullName>
    </submittedName>
</protein>
<feature type="domain" description="Hcy-binding" evidence="7">
    <location>
        <begin position="1"/>
        <end position="296"/>
    </location>
</feature>
<reference evidence="8 9" key="1">
    <citation type="submission" date="2018-11" db="EMBL/GenBank/DDBJ databases">
        <title>Sequencing the genomes of 1000 actinobacteria strains.</title>
        <authorList>
            <person name="Klenk H.-P."/>
        </authorList>
    </citation>
    <scope>NUCLEOTIDE SEQUENCE [LARGE SCALE GENOMIC DNA]</scope>
    <source>
        <strain evidence="8 9">DSM 14012</strain>
    </source>
</reference>
<feature type="binding site" evidence="5 6">
    <location>
        <position position="220"/>
    </location>
    <ligand>
        <name>Zn(2+)</name>
        <dbReference type="ChEBI" id="CHEBI:29105"/>
    </ligand>
</feature>
<dbReference type="InterPro" id="IPR036589">
    <property type="entry name" value="HCY_dom_sf"/>
</dbReference>
<name>A0A3N2C5P7_9MICO</name>
<keyword evidence="1 6" id="KW-0489">Methyltransferase</keyword>
<keyword evidence="3 5" id="KW-0479">Metal-binding</keyword>
<evidence type="ECO:0000256" key="6">
    <source>
        <dbReference type="PROSITE-ProRule" id="PRU00333"/>
    </source>
</evidence>
<comment type="cofactor">
    <cofactor evidence="5">
        <name>Zn(2+)</name>
        <dbReference type="ChEBI" id="CHEBI:29105"/>
    </cofactor>
    <text evidence="5">Binds 1 zinc ion per subunit.</text>
</comment>
<evidence type="ECO:0000256" key="5">
    <source>
        <dbReference type="PIRSR" id="PIRSR037505-2"/>
    </source>
</evidence>
<dbReference type="PANTHER" id="PTHR46015">
    <property type="entry name" value="ZGC:172121"/>
    <property type="match status" value="1"/>
</dbReference>
<evidence type="ECO:0000256" key="4">
    <source>
        <dbReference type="ARBA" id="ARBA00022833"/>
    </source>
</evidence>
<sequence length="302" mass="32341">MDGMDVRRGVWTLDGGLGTLLEARGHDLSDALWSARLLLEKPQSILDAHREFFAAGAQIAITASYQVGFEAFEQIGISVQETERLLRSSVELARAARDTRSESDPDGPLLVAASVGPYGATLGDGSEYQGASGLSRTELRQWHERRLAVLADAGPDLLALETIPTLDEATALADLVRGSGVPAWLSFTVEDGRLRSGEPMAEGFRLVERIDEFQAVGVNCSHPDEVLPAIAAARSVTDKAVVVYPNSGERWDADARCWRGAAGVGEVEAWLEAGATIVGGCCRIMPTDIADIRARVGRDARS</sequence>
<organism evidence="8 9">
    <name type="scientific">Plantibacter flavus</name>
    <dbReference type="NCBI Taxonomy" id="150123"/>
    <lineage>
        <taxon>Bacteria</taxon>
        <taxon>Bacillati</taxon>
        <taxon>Actinomycetota</taxon>
        <taxon>Actinomycetes</taxon>
        <taxon>Micrococcales</taxon>
        <taxon>Microbacteriaceae</taxon>
        <taxon>Plantibacter</taxon>
    </lineage>
</organism>